<dbReference type="Pfam" id="PF00296">
    <property type="entry name" value="Bac_luciferase"/>
    <property type="match status" value="1"/>
</dbReference>
<sequence length="280" mass="31221">MKFGIAIFPTDYAITMTELAQAVEERGFESLFVAEHTHIPSSRRTARPGDARAGDLPEQYWHTLDPFVALTAAAVVSKTLRIGTGICLVVEHDPIDLAKQVASVDHLSGGRFIFGVGGGWNREEMANHGTGFEGRWKLLRERIEAMKAIWTQEEAEYHGELVHFDPILAWPKPVQKPHPPIYLGGNGQNSLNRVVRYADGWMPNRGDFLDRIPELQRLAAEAGKGPIPVSAYGQPVREDIERFIEAGVERAIYYVPSDDRDAALFGLETLTQVTEPYRST</sequence>
<evidence type="ECO:0000256" key="1">
    <source>
        <dbReference type="ARBA" id="ARBA00022630"/>
    </source>
</evidence>
<dbReference type="Proteomes" id="UP000612893">
    <property type="component" value="Unassembled WGS sequence"/>
</dbReference>
<comment type="caution">
    <text evidence="6">The sequence shown here is derived from an EMBL/GenBank/DDBJ whole genome shotgun (WGS) entry which is preliminary data.</text>
</comment>
<protein>
    <submittedName>
        <fullName evidence="6">LLM class F420-dependent oxidoreductase</fullName>
    </submittedName>
</protein>
<dbReference type="InterPro" id="IPR036661">
    <property type="entry name" value="Luciferase-like_sf"/>
</dbReference>
<keyword evidence="3" id="KW-0560">Oxidoreductase</keyword>
<evidence type="ECO:0000313" key="7">
    <source>
        <dbReference type="Proteomes" id="UP000612893"/>
    </source>
</evidence>
<gene>
    <name evidence="6" type="ORF">JF922_01545</name>
</gene>
<dbReference type="InterPro" id="IPR011251">
    <property type="entry name" value="Luciferase-like_dom"/>
</dbReference>
<keyword evidence="2" id="KW-0288">FMN</keyword>
<dbReference type="InterPro" id="IPR050172">
    <property type="entry name" value="SsuD_RutA_monooxygenase"/>
</dbReference>
<dbReference type="EMBL" id="JAEKNR010000022">
    <property type="protein sequence ID" value="MBJ7596759.1"/>
    <property type="molecule type" value="Genomic_DNA"/>
</dbReference>
<keyword evidence="4" id="KW-0503">Monooxygenase</keyword>
<feature type="domain" description="Luciferase-like" evidence="5">
    <location>
        <begin position="16"/>
        <end position="236"/>
    </location>
</feature>
<reference evidence="6" key="1">
    <citation type="submission" date="2020-10" db="EMBL/GenBank/DDBJ databases">
        <title>Ca. Dormibacterota MAGs.</title>
        <authorList>
            <person name="Montgomery K."/>
        </authorList>
    </citation>
    <scope>NUCLEOTIDE SEQUENCE [LARGE SCALE GENOMIC DNA]</scope>
    <source>
        <strain evidence="6">SC8812_S17_10</strain>
    </source>
</reference>
<keyword evidence="7" id="KW-1185">Reference proteome</keyword>
<dbReference type="Gene3D" id="3.20.20.30">
    <property type="entry name" value="Luciferase-like domain"/>
    <property type="match status" value="1"/>
</dbReference>
<dbReference type="NCBIfam" id="TIGR03619">
    <property type="entry name" value="F420_Rv2161c"/>
    <property type="match status" value="1"/>
</dbReference>
<accession>A0A934K0M2</accession>
<evidence type="ECO:0000256" key="3">
    <source>
        <dbReference type="ARBA" id="ARBA00023002"/>
    </source>
</evidence>
<keyword evidence="1" id="KW-0285">Flavoprotein</keyword>
<evidence type="ECO:0000259" key="5">
    <source>
        <dbReference type="Pfam" id="PF00296"/>
    </source>
</evidence>
<evidence type="ECO:0000313" key="6">
    <source>
        <dbReference type="EMBL" id="MBJ7596759.1"/>
    </source>
</evidence>
<organism evidence="6 7">
    <name type="scientific">Candidatus Nephthysia bennettiae</name>
    <dbReference type="NCBI Taxonomy" id="3127016"/>
    <lineage>
        <taxon>Bacteria</taxon>
        <taxon>Bacillati</taxon>
        <taxon>Candidatus Dormiibacterota</taxon>
        <taxon>Candidatus Dormibacteria</taxon>
        <taxon>Candidatus Dormibacterales</taxon>
        <taxon>Candidatus Dormibacteraceae</taxon>
        <taxon>Candidatus Nephthysia</taxon>
    </lineage>
</organism>
<dbReference type="RefSeq" id="WP_338198590.1">
    <property type="nucleotide sequence ID" value="NZ_JAEKNR010000022.1"/>
</dbReference>
<dbReference type="AlphaFoldDB" id="A0A934K0M2"/>
<proteinExistence type="predicted"/>
<name>A0A934K0M2_9BACT</name>
<dbReference type="PANTHER" id="PTHR42847:SF4">
    <property type="entry name" value="ALKANESULFONATE MONOOXYGENASE-RELATED"/>
    <property type="match status" value="1"/>
</dbReference>
<dbReference type="InterPro" id="IPR019921">
    <property type="entry name" value="Lucif-like_OxRdtase_Rv2161c"/>
</dbReference>
<dbReference type="GO" id="GO:0004497">
    <property type="term" value="F:monooxygenase activity"/>
    <property type="evidence" value="ECO:0007669"/>
    <property type="project" value="UniProtKB-KW"/>
</dbReference>
<evidence type="ECO:0000256" key="2">
    <source>
        <dbReference type="ARBA" id="ARBA00022643"/>
    </source>
</evidence>
<dbReference type="PANTHER" id="PTHR42847">
    <property type="entry name" value="ALKANESULFONATE MONOOXYGENASE"/>
    <property type="match status" value="1"/>
</dbReference>
<evidence type="ECO:0000256" key="4">
    <source>
        <dbReference type="ARBA" id="ARBA00023033"/>
    </source>
</evidence>
<dbReference type="SUPFAM" id="SSF51679">
    <property type="entry name" value="Bacterial luciferase-like"/>
    <property type="match status" value="1"/>
</dbReference>